<reference evidence="3" key="1">
    <citation type="submission" date="2021-04" db="EMBL/GenBank/DDBJ databases">
        <title>Genome seq and assembly of Streptomyces sp. RG38.</title>
        <authorList>
            <person name="Chhetri G."/>
        </authorList>
    </citation>
    <scope>NUCLEOTIDE SEQUENCE</scope>
    <source>
        <strain evidence="3">RG38</strain>
    </source>
</reference>
<feature type="signal peptide" evidence="2">
    <location>
        <begin position="1"/>
        <end position="16"/>
    </location>
</feature>
<evidence type="ECO:0000313" key="3">
    <source>
        <dbReference type="EMBL" id="MBQ0828531.1"/>
    </source>
</evidence>
<feature type="chain" id="PRO_5038525056" evidence="2">
    <location>
        <begin position="17"/>
        <end position="555"/>
    </location>
</feature>
<evidence type="ECO:0000313" key="4">
    <source>
        <dbReference type="Proteomes" id="UP000677875"/>
    </source>
</evidence>
<comment type="caution">
    <text evidence="3">The sequence shown here is derived from an EMBL/GenBank/DDBJ whole genome shotgun (WGS) entry which is preliminary data.</text>
</comment>
<gene>
    <name evidence="3" type="ORF">J5Y05_18815</name>
</gene>
<dbReference type="InterPro" id="IPR010866">
    <property type="entry name" value="A-2_8-polyST"/>
</dbReference>
<feature type="compositionally biased region" description="Low complexity" evidence="1">
    <location>
        <begin position="264"/>
        <end position="277"/>
    </location>
</feature>
<feature type="compositionally biased region" description="Low complexity" evidence="1">
    <location>
        <begin position="222"/>
        <end position="233"/>
    </location>
</feature>
<evidence type="ECO:0000256" key="2">
    <source>
        <dbReference type="SAM" id="SignalP"/>
    </source>
</evidence>
<name>A0A940XLC2_9ACTN</name>
<keyword evidence="4" id="KW-1185">Reference proteome</keyword>
<dbReference type="Proteomes" id="UP000677875">
    <property type="component" value="Unassembled WGS sequence"/>
</dbReference>
<feature type="region of interest" description="Disordered" evidence="1">
    <location>
        <begin position="199"/>
        <end position="320"/>
    </location>
</feature>
<dbReference type="EMBL" id="JAGPNL010000005">
    <property type="protein sequence ID" value="MBQ0828531.1"/>
    <property type="molecule type" value="Genomic_DNA"/>
</dbReference>
<feature type="compositionally biased region" description="Polar residues" evidence="1">
    <location>
        <begin position="297"/>
        <end position="312"/>
    </location>
</feature>
<proteinExistence type="predicted"/>
<keyword evidence="2" id="KW-0732">Signal</keyword>
<organism evidence="3 4">
    <name type="scientific">Streptomyces tagetis</name>
    <dbReference type="NCBI Taxonomy" id="2820809"/>
    <lineage>
        <taxon>Bacteria</taxon>
        <taxon>Bacillati</taxon>
        <taxon>Actinomycetota</taxon>
        <taxon>Actinomycetes</taxon>
        <taxon>Kitasatosporales</taxon>
        <taxon>Streptomycetaceae</taxon>
        <taxon>Streptomyces</taxon>
    </lineage>
</organism>
<accession>A0A940XLC2</accession>
<dbReference type="AlphaFoldDB" id="A0A940XLC2"/>
<protein>
    <submittedName>
        <fullName evidence="3">Uncharacterized protein</fullName>
    </submittedName>
</protein>
<evidence type="ECO:0000256" key="1">
    <source>
        <dbReference type="SAM" id="MobiDB-lite"/>
    </source>
</evidence>
<dbReference type="RefSeq" id="WP_210874024.1">
    <property type="nucleotide sequence ID" value="NZ_JAGPNL010000005.1"/>
</dbReference>
<dbReference type="Pfam" id="PF07388">
    <property type="entry name" value="A-2_8-polyST"/>
    <property type="match status" value="1"/>
</dbReference>
<sequence length="555" mass="57570">MAATTRIFCVSSLAGAMTLAAALDAGLFAPDGRRLLLVAHRAEVPETTPAPDALPGFARLRGRFDEVLSWNAVIAPFHPAAWSPRPDDVPLWERYLRGLWRLGDDEVRLVVESVQESPSLALCQVFTGAPVDVLADGLAVYGPTGEKIDPLVGTRVGRLLHTGAAPGLTPLLLAEYGVPSVPVPAEALTKVAGELAEDQAPLPAPDGAPVTRADGGPGGTAAGNTGTTTATPDHQSPGQTADTPAHGSPGRAADTPDHDNPGQTADTGNTADTADTADTPHHGNAGQTADTPPRGNPGTTADTPARQNTGPSADTPARAPAGGTRALLLAEGLAARGLLSPAGERELLRRTVRDAVALGHRHLVLRPPPGAPARWSHPLEEEAARLGAHCSVLAPGLPAEAALVLARPALVVGCLSAALLTAPERYGVPAARMATGPLPARLTPYAHPDRPALTLVDALVPELGAPPGAAPPREEVAALLDAVAFAMRPAVRPDLRAAAEAYLSRHLDARTRRYFPRRRLAALALPGAVPARLEFLPRSPAVRRLARRARSLTRR</sequence>